<feature type="transmembrane region" description="Helical" evidence="1">
    <location>
        <begin position="489"/>
        <end position="509"/>
    </location>
</feature>
<dbReference type="SUPFAM" id="SSF55486">
    <property type="entry name" value="Metalloproteases ('zincins'), catalytic domain"/>
    <property type="match status" value="1"/>
</dbReference>
<dbReference type="STRING" id="1220578.FPE01S_01_09360"/>
<keyword evidence="3" id="KW-1185">Reference proteome</keyword>
<dbReference type="Pfam" id="PF12730">
    <property type="entry name" value="ABC2_membrane_4"/>
    <property type="match status" value="1"/>
</dbReference>
<keyword evidence="1" id="KW-0812">Transmembrane</keyword>
<evidence type="ECO:0000313" key="3">
    <source>
        <dbReference type="Proteomes" id="UP000033121"/>
    </source>
</evidence>
<keyword evidence="1" id="KW-0472">Membrane</keyword>
<evidence type="ECO:0008006" key="4">
    <source>
        <dbReference type="Google" id="ProtNLM"/>
    </source>
</evidence>
<keyword evidence="1" id="KW-1133">Transmembrane helix</keyword>
<dbReference type="Proteomes" id="UP000033121">
    <property type="component" value="Unassembled WGS sequence"/>
</dbReference>
<gene>
    <name evidence="2" type="ORF">FPE01S_01_09360</name>
</gene>
<feature type="transmembrane region" description="Helical" evidence="1">
    <location>
        <begin position="242"/>
        <end position="261"/>
    </location>
</feature>
<feature type="transmembrane region" description="Helical" evidence="1">
    <location>
        <begin position="463"/>
        <end position="484"/>
    </location>
</feature>
<feature type="transmembrane region" description="Helical" evidence="1">
    <location>
        <begin position="332"/>
        <end position="349"/>
    </location>
</feature>
<organism evidence="2 3">
    <name type="scientific">Flavihumibacter petaseus NBRC 106054</name>
    <dbReference type="NCBI Taxonomy" id="1220578"/>
    <lineage>
        <taxon>Bacteria</taxon>
        <taxon>Pseudomonadati</taxon>
        <taxon>Bacteroidota</taxon>
        <taxon>Chitinophagia</taxon>
        <taxon>Chitinophagales</taxon>
        <taxon>Chitinophagaceae</taxon>
        <taxon>Flavihumibacter</taxon>
    </lineage>
</organism>
<accession>A0A0E9MWY4</accession>
<feature type="transmembrane region" description="Helical" evidence="1">
    <location>
        <begin position="149"/>
        <end position="171"/>
    </location>
</feature>
<proteinExistence type="predicted"/>
<evidence type="ECO:0000256" key="1">
    <source>
        <dbReference type="SAM" id="Phobius"/>
    </source>
</evidence>
<reference evidence="2 3" key="1">
    <citation type="submission" date="2015-04" db="EMBL/GenBank/DDBJ databases">
        <title>Whole genome shotgun sequence of Flavihumibacter petaseus NBRC 106054.</title>
        <authorList>
            <person name="Miyazawa S."/>
            <person name="Hosoyama A."/>
            <person name="Hashimoto M."/>
            <person name="Noguchi M."/>
            <person name="Tsuchikane K."/>
            <person name="Ohji S."/>
            <person name="Yamazoe A."/>
            <person name="Ichikawa N."/>
            <person name="Kimura A."/>
            <person name="Fujita N."/>
        </authorList>
    </citation>
    <scope>NUCLEOTIDE SEQUENCE [LARGE SCALE GENOMIC DNA]</scope>
    <source>
        <strain evidence="2 3">NBRC 106054</strain>
    </source>
</reference>
<dbReference type="InterPro" id="IPR027268">
    <property type="entry name" value="Peptidase_M4/M1_CTD_sf"/>
</dbReference>
<dbReference type="Gene3D" id="1.10.390.10">
    <property type="entry name" value="Neutral Protease Domain 2"/>
    <property type="match status" value="1"/>
</dbReference>
<name>A0A0E9MWY4_9BACT</name>
<feature type="transmembrane region" description="Helical" evidence="1">
    <location>
        <begin position="378"/>
        <end position="397"/>
    </location>
</feature>
<evidence type="ECO:0000313" key="2">
    <source>
        <dbReference type="EMBL" id="GAO41921.1"/>
    </source>
</evidence>
<comment type="caution">
    <text evidence="2">The sequence shown here is derived from an EMBL/GenBank/DDBJ whole genome shotgun (WGS) entry which is preliminary data.</text>
</comment>
<dbReference type="EMBL" id="BBWV01000001">
    <property type="protein sequence ID" value="GAO41921.1"/>
    <property type="molecule type" value="Genomic_DNA"/>
</dbReference>
<feature type="transmembrane region" description="Helical" evidence="1">
    <location>
        <begin position="418"/>
        <end position="443"/>
    </location>
</feature>
<sequence length="1208" mass="136185">MTFREIFRFEFRYQVARWHTWLYPLVISFLVFLLTRENFLADALYDDFYVNAPFVISFVSVFGTLVWILAAGVVAGEATGRDIQSGIHPLLFTTPISKQQYLGGRFLAALCINLIILLAVPAGILIAVYAPGVDPVAIGPFRPGAYLRAFAFITMPNAFVATAIQFSFSALSRKTITAYLGSFLLFFMAYVVSLALIFFLRRPDWAKLTDPVGVITVVSESTTSWTPYQKNTRMLRLEGPFLWNRVLWMAIAILVLLFTFLRFRLTHPVVRGWFGWLNPFRKTKPEMIQDAIAHRATLNVPQVRRNFGFPAWITQTLHIAGNSLWLLLRRRGGVFVLGATVVLLLIGMPENMINMTVPLLPRTVQVLTFLTAPLGEPFTQWIFIPLVTVIYAGELIWREREAGVNEMTDTSSVPEWSLFLGKFTALAFFLAMWMGALLLAGVLVQLRMGYDQFEPTLYCKVLFGLQLPEYLLFATLVFVIQVLVNQKYIAHLVCFLVYALICFASPLGIHHHLLLYGTGPQWSYTDMRGFGNTITPWAWFKLYWAAWAVLLAVVVRLFWVRGATGSLRERMAMARGRLTRATKTVAVTGSVVMLTAGGFVFYNTNILHDYHGAQAGLRRNADYEKAYKRFEEMQQVSLARVSITADLYPKKGVADIHGRYQLINRTAVSIDTILVTTLPGGETGPISLDRQAQLIPGAEDLGQRVFHLQQALQPGESVQLEFLVKLHRNGFSNSGIDEAIAENGTHLKNVDYLPVVGYDAHREIINASERRTHGLPQHPLLPPVYALDARNDSVDDGVISFEATVSTDADQIAVAPGALQKRWSANGRNYFHYATNAPMRNEYAISSARYALKETVWKPAPGFGQAVTIQLYYHPGHAVNLDRIIHSVEASMDFNSRHYGPYPHNTIRIVERPGTGMSLHAELTTIDYQENFSLFHPSDDPEELDLVFAIVAHEAGHQWWGGQLSMVLAEGSGILTESLAWYASMGAVEATYGDAHLKRLMKFMRQPYPVIPVRPSVPLLQGFDPYTMYRRGPFALHALGEYIGRPRVDSALKHLIKEHPSGYGRPATSLSLYRELEKVTPDSTQYLLRDLFKTNTFWDLSLKQVSVKQVDSSLWQVTLRINAGKQEEDSTGRGKEIPMQEWIELGIFPVTAFGDGPGTPIYLKQHLIRTGEQEITVTVPIRPARAAIDPYHLLFDWNREDNYRKVKE</sequence>
<feature type="transmembrane region" description="Helical" evidence="1">
    <location>
        <begin position="52"/>
        <end position="75"/>
    </location>
</feature>
<feature type="transmembrane region" description="Helical" evidence="1">
    <location>
        <begin position="542"/>
        <end position="560"/>
    </location>
</feature>
<protein>
    <recommendedName>
        <fullName evidence="4">Peptidase M1 membrane alanine aminopeptidase domain-containing protein</fullName>
    </recommendedName>
</protein>
<feature type="transmembrane region" description="Helical" evidence="1">
    <location>
        <begin position="581"/>
        <end position="602"/>
    </location>
</feature>
<feature type="transmembrane region" description="Helical" evidence="1">
    <location>
        <begin position="21"/>
        <end position="40"/>
    </location>
</feature>
<dbReference type="RefSeq" id="WP_046367696.1">
    <property type="nucleotide sequence ID" value="NZ_BBWV01000001.1"/>
</dbReference>
<dbReference type="Pfam" id="PF12679">
    <property type="entry name" value="ABC2_membrane_2"/>
    <property type="match status" value="1"/>
</dbReference>
<feature type="transmembrane region" description="Helical" evidence="1">
    <location>
        <begin position="106"/>
        <end position="129"/>
    </location>
</feature>
<dbReference type="AlphaFoldDB" id="A0A0E9MWY4"/>
<feature type="transmembrane region" description="Helical" evidence="1">
    <location>
        <begin position="178"/>
        <end position="200"/>
    </location>
</feature>
<dbReference type="OrthoDB" id="100605at2"/>